<reference evidence="3 4" key="1">
    <citation type="submission" date="2020-05" db="EMBL/GenBank/DDBJ databases">
        <title>Identification and distribution of gene clusters putatively required for synthesis of sphingolipid metabolism inhibitors in phylogenetically diverse species of the filamentous fungus Fusarium.</title>
        <authorList>
            <person name="Kim H.-S."/>
            <person name="Busman M."/>
            <person name="Brown D.W."/>
            <person name="Divon H."/>
            <person name="Uhlig S."/>
            <person name="Proctor R.H."/>
        </authorList>
    </citation>
    <scope>NUCLEOTIDE SEQUENCE [LARGE SCALE GENOMIC DNA]</scope>
    <source>
        <strain evidence="3 4">NRRL 25211</strain>
    </source>
</reference>
<accession>A0A8H5UXE9</accession>
<feature type="domain" description="Calcineurin-like phosphoesterase" evidence="2">
    <location>
        <begin position="233"/>
        <end position="388"/>
    </location>
</feature>
<protein>
    <submittedName>
        <fullName evidence="3">Rhamnogalacturonate lyase C</fullName>
    </submittedName>
</protein>
<keyword evidence="3" id="KW-0456">Lyase</keyword>
<feature type="region of interest" description="Disordered" evidence="1">
    <location>
        <begin position="1"/>
        <end position="32"/>
    </location>
</feature>
<dbReference type="GO" id="GO:0016829">
    <property type="term" value="F:lyase activity"/>
    <property type="evidence" value="ECO:0007669"/>
    <property type="project" value="UniProtKB-KW"/>
</dbReference>
<gene>
    <name evidence="3" type="ORF">FPANT_1668</name>
</gene>
<dbReference type="GO" id="GO:0016787">
    <property type="term" value="F:hydrolase activity"/>
    <property type="evidence" value="ECO:0007669"/>
    <property type="project" value="InterPro"/>
</dbReference>
<dbReference type="Pfam" id="PF00149">
    <property type="entry name" value="Metallophos"/>
    <property type="match status" value="1"/>
</dbReference>
<keyword evidence="4" id="KW-1185">Reference proteome</keyword>
<dbReference type="SUPFAM" id="SSF56300">
    <property type="entry name" value="Metallo-dependent phosphatases"/>
    <property type="match status" value="1"/>
</dbReference>
<dbReference type="PANTHER" id="PTHR12905">
    <property type="entry name" value="METALLOPHOSPHOESTERASE"/>
    <property type="match status" value="1"/>
</dbReference>
<dbReference type="InterPro" id="IPR029052">
    <property type="entry name" value="Metallo-depent_PP-like"/>
</dbReference>
<dbReference type="Gene3D" id="3.60.21.10">
    <property type="match status" value="1"/>
</dbReference>
<proteinExistence type="predicted"/>
<evidence type="ECO:0000313" key="4">
    <source>
        <dbReference type="Proteomes" id="UP000544095"/>
    </source>
</evidence>
<evidence type="ECO:0000256" key="1">
    <source>
        <dbReference type="SAM" id="MobiDB-lite"/>
    </source>
</evidence>
<evidence type="ECO:0000259" key="2">
    <source>
        <dbReference type="Pfam" id="PF00149"/>
    </source>
</evidence>
<sequence>MATEDLYRMESGATKKKKRRHRRPKPNPRLPTDFLALLCWDSWLPWPIDSKKTHMDKTSRKHKRSRKRTSHSGTSHRVQSWVQEVSSQVTPSEPPIPPTVPSLAPSTHPSHPVSSSPGPQQGAGAEEAASNNLENNGLQVKWRSQTMGLAPGRKERDLEVPSDAQHDMERTGLDVLLDRPRPNKWQQFWSKPYIFLAHFFYSLRPITHEPLANPISIVCISDTHNSQPRLPFGDVLIHAGDFTQSGSLGELKATIAWLNSQPHTHKIIVAGNHDILLDKGCDRREESTAERQGLDWGGCIYLQNETTTITCSNGRNLKIYGSPLSPRHGNWAFQYSRSQDAWSNTAPNDIDVLVTHGPPFAHLDLNLGCHYLLKELWRIRPLLHVFGHLAEDIRRGAM</sequence>
<dbReference type="PANTHER" id="PTHR12905:SF0">
    <property type="entry name" value="CALCINEURIN-LIKE PHOSPHOESTERASE DOMAIN-CONTAINING PROTEIN"/>
    <property type="match status" value="1"/>
</dbReference>
<feature type="compositionally biased region" description="Low complexity" evidence="1">
    <location>
        <begin position="71"/>
        <end position="91"/>
    </location>
</feature>
<feature type="compositionally biased region" description="Low complexity" evidence="1">
    <location>
        <begin position="101"/>
        <end position="129"/>
    </location>
</feature>
<comment type="caution">
    <text evidence="3">The sequence shown here is derived from an EMBL/GenBank/DDBJ whole genome shotgun (WGS) entry which is preliminary data.</text>
</comment>
<evidence type="ECO:0000313" key="3">
    <source>
        <dbReference type="EMBL" id="KAF5601728.1"/>
    </source>
</evidence>
<feature type="region of interest" description="Disordered" evidence="1">
    <location>
        <begin position="46"/>
        <end position="129"/>
    </location>
</feature>
<dbReference type="Proteomes" id="UP000544095">
    <property type="component" value="Unassembled WGS sequence"/>
</dbReference>
<dbReference type="CDD" id="cd07379">
    <property type="entry name" value="MPP_239FB"/>
    <property type="match status" value="1"/>
</dbReference>
<dbReference type="EMBL" id="JAAOAR010000069">
    <property type="protein sequence ID" value="KAF5601728.1"/>
    <property type="molecule type" value="Genomic_DNA"/>
</dbReference>
<dbReference type="InterPro" id="IPR051693">
    <property type="entry name" value="UPF0046_metallophosphoest"/>
</dbReference>
<organism evidence="3 4">
    <name type="scientific">Fusarium pseudoanthophilum</name>
    <dbReference type="NCBI Taxonomy" id="48495"/>
    <lineage>
        <taxon>Eukaryota</taxon>
        <taxon>Fungi</taxon>
        <taxon>Dikarya</taxon>
        <taxon>Ascomycota</taxon>
        <taxon>Pezizomycotina</taxon>
        <taxon>Sordariomycetes</taxon>
        <taxon>Hypocreomycetidae</taxon>
        <taxon>Hypocreales</taxon>
        <taxon>Nectriaceae</taxon>
        <taxon>Fusarium</taxon>
        <taxon>Fusarium fujikuroi species complex</taxon>
    </lineage>
</organism>
<feature type="compositionally biased region" description="Basic and acidic residues" evidence="1">
    <location>
        <begin position="49"/>
        <end position="58"/>
    </location>
</feature>
<dbReference type="AlphaFoldDB" id="A0A8H5UXE9"/>
<feature type="compositionally biased region" description="Basic residues" evidence="1">
    <location>
        <begin position="59"/>
        <end position="70"/>
    </location>
</feature>
<dbReference type="InterPro" id="IPR004843">
    <property type="entry name" value="Calcineurin-like_PHP"/>
</dbReference>
<name>A0A8H5UXE9_9HYPO</name>
<feature type="compositionally biased region" description="Basic residues" evidence="1">
    <location>
        <begin position="14"/>
        <end position="26"/>
    </location>
</feature>